<comment type="subcellular location">
    <subcellularLocation>
        <location evidence="3">Chromosome</location>
    </subcellularLocation>
    <subcellularLocation>
        <location evidence="2">Nucleus</location>
    </subcellularLocation>
</comment>
<evidence type="ECO:0000256" key="8">
    <source>
        <dbReference type="ARBA" id="ARBA00022759"/>
    </source>
</evidence>
<comment type="cofactor">
    <cofactor evidence="1">
        <name>Mn(2+)</name>
        <dbReference type="ChEBI" id="CHEBI:29035"/>
    </cofactor>
</comment>
<dbReference type="GO" id="GO:0030870">
    <property type="term" value="C:Mre11 complex"/>
    <property type="evidence" value="ECO:0007669"/>
    <property type="project" value="InterPro"/>
</dbReference>
<evidence type="ECO:0000256" key="3">
    <source>
        <dbReference type="ARBA" id="ARBA00004286"/>
    </source>
</evidence>
<evidence type="ECO:0000256" key="9">
    <source>
        <dbReference type="ARBA" id="ARBA00022763"/>
    </source>
</evidence>
<evidence type="ECO:0000259" key="18">
    <source>
        <dbReference type="SMART" id="SM00860"/>
    </source>
</evidence>
<dbReference type="SMART" id="SM00860">
    <property type="entry name" value="SMI1_KNR4"/>
    <property type="match status" value="1"/>
</dbReference>
<feature type="compositionally biased region" description="Basic residues" evidence="17">
    <location>
        <begin position="1199"/>
        <end position="1216"/>
    </location>
</feature>
<keyword evidence="21" id="KW-1185">Reference proteome</keyword>
<evidence type="ECO:0000256" key="1">
    <source>
        <dbReference type="ARBA" id="ARBA00001936"/>
    </source>
</evidence>
<evidence type="ECO:0000256" key="11">
    <source>
        <dbReference type="ARBA" id="ARBA00022839"/>
    </source>
</evidence>
<dbReference type="SUPFAM" id="SSF160631">
    <property type="entry name" value="SMI1/KNR4-like"/>
    <property type="match status" value="1"/>
</dbReference>
<feature type="region of interest" description="Disordered" evidence="17">
    <location>
        <begin position="585"/>
        <end position="678"/>
    </location>
</feature>
<evidence type="ECO:0000256" key="7">
    <source>
        <dbReference type="ARBA" id="ARBA00022723"/>
    </source>
</evidence>
<evidence type="ECO:0000313" key="21">
    <source>
        <dbReference type="Proteomes" id="UP000697127"/>
    </source>
</evidence>
<keyword evidence="10 16" id="KW-0378">Hydrolase</keyword>
<dbReference type="PANTHER" id="PTHR10139:SF1">
    <property type="entry name" value="DOUBLE-STRAND BREAK REPAIR PROTEIN MRE11"/>
    <property type="match status" value="1"/>
</dbReference>
<dbReference type="InterPro" id="IPR007281">
    <property type="entry name" value="Mre11_DNA-bd"/>
</dbReference>
<dbReference type="GO" id="GO:0031573">
    <property type="term" value="P:mitotic intra-S DNA damage checkpoint signaling"/>
    <property type="evidence" value="ECO:0007669"/>
    <property type="project" value="TreeGrafter"/>
</dbReference>
<dbReference type="SUPFAM" id="SSF56300">
    <property type="entry name" value="Metallo-dependent phosphatases"/>
    <property type="match status" value="1"/>
</dbReference>
<feature type="compositionally biased region" description="Acidic residues" evidence="17">
    <location>
        <begin position="1164"/>
        <end position="1190"/>
    </location>
</feature>
<protein>
    <submittedName>
        <fullName evidence="20">Meiotic recombination</fullName>
    </submittedName>
</protein>
<feature type="compositionally biased region" description="Polar residues" evidence="17">
    <location>
        <begin position="690"/>
        <end position="735"/>
    </location>
</feature>
<dbReference type="InterPro" id="IPR041796">
    <property type="entry name" value="Mre11_N"/>
</dbReference>
<dbReference type="PANTHER" id="PTHR10139">
    <property type="entry name" value="DOUBLE-STRAND BREAK REPAIR PROTEIN MRE11"/>
    <property type="match status" value="1"/>
</dbReference>
<dbReference type="GO" id="GO:0007095">
    <property type="term" value="P:mitotic G2 DNA damage checkpoint signaling"/>
    <property type="evidence" value="ECO:0007669"/>
    <property type="project" value="TreeGrafter"/>
</dbReference>
<accession>A0A9P6WQ28</accession>
<evidence type="ECO:0000256" key="4">
    <source>
        <dbReference type="ARBA" id="ARBA00009028"/>
    </source>
</evidence>
<dbReference type="GO" id="GO:0000724">
    <property type="term" value="P:double-strand break repair via homologous recombination"/>
    <property type="evidence" value="ECO:0007669"/>
    <property type="project" value="TreeGrafter"/>
</dbReference>
<dbReference type="Gene3D" id="3.60.21.10">
    <property type="match status" value="1"/>
</dbReference>
<dbReference type="GO" id="GO:0000014">
    <property type="term" value="F:single-stranded DNA endodeoxyribonuclease activity"/>
    <property type="evidence" value="ECO:0007669"/>
    <property type="project" value="TreeGrafter"/>
</dbReference>
<evidence type="ECO:0000256" key="16">
    <source>
        <dbReference type="RuleBase" id="RU003447"/>
    </source>
</evidence>
<evidence type="ECO:0000259" key="19">
    <source>
        <dbReference type="SMART" id="SM01347"/>
    </source>
</evidence>
<dbReference type="GO" id="GO:0006303">
    <property type="term" value="P:double-strand break repair via nonhomologous end joining"/>
    <property type="evidence" value="ECO:0007669"/>
    <property type="project" value="TreeGrafter"/>
</dbReference>
<evidence type="ECO:0000256" key="15">
    <source>
        <dbReference type="ARBA" id="ARBA00023254"/>
    </source>
</evidence>
<dbReference type="Gene3D" id="3.30.110.110">
    <property type="entry name" value="Mre11, capping domain"/>
    <property type="match status" value="1"/>
</dbReference>
<keyword evidence="5" id="KW-0158">Chromosome</keyword>
<feature type="region of interest" description="Disordered" evidence="17">
    <location>
        <begin position="690"/>
        <end position="785"/>
    </location>
</feature>
<dbReference type="NCBIfam" id="TIGR00583">
    <property type="entry name" value="mre11"/>
    <property type="match status" value="1"/>
</dbReference>
<feature type="compositionally biased region" description="Polar residues" evidence="17">
    <location>
        <begin position="585"/>
        <end position="596"/>
    </location>
</feature>
<dbReference type="Pfam" id="PF00149">
    <property type="entry name" value="Metallophos"/>
    <property type="match status" value="1"/>
</dbReference>
<dbReference type="InterPro" id="IPR004843">
    <property type="entry name" value="Calcineurin-like_PHP"/>
</dbReference>
<feature type="domain" description="Knr4/Smi1-like" evidence="18">
    <location>
        <begin position="832"/>
        <end position="978"/>
    </location>
</feature>
<dbReference type="InterPro" id="IPR029052">
    <property type="entry name" value="Metallo-depent_PP-like"/>
</dbReference>
<feature type="compositionally biased region" description="Low complexity" evidence="17">
    <location>
        <begin position="736"/>
        <end position="777"/>
    </location>
</feature>
<dbReference type="Pfam" id="PF09346">
    <property type="entry name" value="SMI1_KNR4"/>
    <property type="match status" value="1"/>
</dbReference>
<dbReference type="InterPro" id="IPR018958">
    <property type="entry name" value="Knr4/Smi1-like_dom"/>
</dbReference>
<dbReference type="Proteomes" id="UP000697127">
    <property type="component" value="Unassembled WGS sequence"/>
</dbReference>
<keyword evidence="8 16" id="KW-0255">Endonuclease</keyword>
<keyword evidence="6 16" id="KW-0540">Nuclease</keyword>
<keyword evidence="14 16" id="KW-0539">Nucleus</keyword>
<keyword evidence="13 16" id="KW-0464">Manganese</keyword>
<dbReference type="EMBL" id="PUHW01000006">
    <property type="protein sequence ID" value="KAG0691182.1"/>
    <property type="molecule type" value="Genomic_DNA"/>
</dbReference>
<dbReference type="Pfam" id="PF04152">
    <property type="entry name" value="Mre11_DNA_bind"/>
    <property type="match status" value="1"/>
</dbReference>
<reference evidence="20" key="1">
    <citation type="submission" date="2020-11" db="EMBL/GenBank/DDBJ databases">
        <title>Kefir isolates.</title>
        <authorList>
            <person name="Marcisauskas S."/>
            <person name="Kim Y."/>
            <person name="Blasche S."/>
        </authorList>
    </citation>
    <scope>NUCLEOTIDE SEQUENCE</scope>
    <source>
        <strain evidence="20">Olga-1</strain>
    </source>
</reference>
<evidence type="ECO:0000313" key="20">
    <source>
        <dbReference type="EMBL" id="KAG0691182.1"/>
    </source>
</evidence>
<feature type="compositionally biased region" description="Basic and acidic residues" evidence="17">
    <location>
        <begin position="637"/>
        <end position="650"/>
    </location>
</feature>
<gene>
    <name evidence="20" type="primary">MRE11</name>
    <name evidence="20" type="ORF">C6P40_004433</name>
</gene>
<evidence type="ECO:0000256" key="6">
    <source>
        <dbReference type="ARBA" id="ARBA00022722"/>
    </source>
</evidence>
<keyword evidence="12 16" id="KW-0234">DNA repair</keyword>
<evidence type="ECO:0000256" key="14">
    <source>
        <dbReference type="ARBA" id="ARBA00023242"/>
    </source>
</evidence>
<feature type="region of interest" description="Disordered" evidence="17">
    <location>
        <begin position="1103"/>
        <end position="1216"/>
    </location>
</feature>
<keyword evidence="15 16" id="KW-0469">Meiosis</keyword>
<name>A0A9P6WQ28_9ASCO</name>
<dbReference type="Gene3D" id="3.40.1580.10">
    <property type="entry name" value="SMI1/KNR4-like"/>
    <property type="match status" value="1"/>
</dbReference>
<sequence>MPEVQNIEPGPDTFRILLTTDNHVGYMENDQIRGDDSWKTFSEILDIGRDNDVDMILQGGDLFHINAPTKKSYYHVMRSLREHCWCNKPIEYKLVSDPSDAMATKHFMYPAEYDCNINVGMPIYAISGNHDDATGEELLSPLDILSVSGLLNHFGRIIDNEQITICPLLFNKGKTNLALYGLHSIREERLMKTMASGNLEFLEPDTTDDPNIKWFNLMCIHQNHVHRPGVKVVEETCLPSFLDFILWGHEHDCKPSAMRNDITGSYVLQAGSSIATSLSEGETLDKHVFILSVNGKDFSLKPIRLKSVRPFVMKDVILSKTGLSATSSNKKQVLNFLISEVELMIGKANFLWKQNNKELFESGVYVDSDIPLPLIRLRVEYSGGYEVENPRFFSNRFVGKVANINDVVLYYKRRKYDNDRKDKLLVSKDEMENLTDDDLNYEDNLNEEHGENNIMEMINEKLNDKDLIMLTKKKVSDTLESLLEHDEDKNILNKFVQNEEEDHINLLQKLTLEGDLNNIDESEDNNNLVITSDVKDVKKSFRELAKRIKAETQYSTVPEINTDSIININENSKNNKKVNTGPIFFNSNTASTQTQKDGMGGTNIMANKTENNSGRRKKVKSDEFVVNSSSEEEEEENGNKEGHGDKKDAEDSSAIESRLIDIPAPSMSARGRGALNRRGRGGHEFIHNVTTSDHYAQYDNESSPSRVNTPLGGRNSSQMSLRNNGSTVSLTQNRQNISNSPYMNSINNNSNISTNNINNNNTNNSNNNGNNNNNNSIPYRPGMRSQINNDSQIELRNYENGQPIRDILEIWDKIDEWLDNEFPELGDDIQGGATANDLNAFESDLGINLPLSFRESYQIHDGQVSMGKTRGLIFTYQLMDLESIAAETNIWRRVYERLEKREAGSNNLGIQKSCPPNFINEIYYDPLWIPFVKDNVGNNIALDLNPNNQGKWGQIILFGRDYDTKFVVADSFSDFLSNLEIALDNGNYEIDDDEDLNYIVNNKTYNYFDVLKSKSIQKAKNLDEHFKLIERKSNDADLFIKKQRSDLNRSFNSGVNLRQASKEKQKIPSGLSENLPNETLISPVYPQSKRDLTPSKENIAATDSFVIDEDENLSEGVVNPEFQETGEILIKPKEEPKEEPKKEPKEEVEIPVKEVEDLKIEEPAAVEDEEQADEEQATESTPEPETEENVDTNSDAKKNKTNKTNKNKKNKKKGKK</sequence>
<evidence type="ECO:0000256" key="17">
    <source>
        <dbReference type="SAM" id="MobiDB-lite"/>
    </source>
</evidence>
<dbReference type="InterPro" id="IPR037883">
    <property type="entry name" value="Knr4/Smi1-like_sf"/>
</dbReference>
<feature type="domain" description="Mre11 DNA-binding" evidence="19">
    <location>
        <begin position="298"/>
        <end position="482"/>
    </location>
</feature>
<dbReference type="SMART" id="SM01347">
    <property type="entry name" value="Mre11_DNA_bind"/>
    <property type="match status" value="1"/>
</dbReference>
<organism evidence="20 21">
    <name type="scientific">Pichia californica</name>
    <dbReference type="NCBI Taxonomy" id="460514"/>
    <lineage>
        <taxon>Eukaryota</taxon>
        <taxon>Fungi</taxon>
        <taxon>Dikarya</taxon>
        <taxon>Ascomycota</taxon>
        <taxon>Saccharomycotina</taxon>
        <taxon>Pichiomycetes</taxon>
        <taxon>Pichiales</taxon>
        <taxon>Pichiaceae</taxon>
        <taxon>Pichia</taxon>
    </lineage>
</organism>
<feature type="region of interest" description="Disordered" evidence="17">
    <location>
        <begin position="1058"/>
        <end position="1079"/>
    </location>
</feature>
<evidence type="ECO:0000256" key="12">
    <source>
        <dbReference type="ARBA" id="ARBA00023204"/>
    </source>
</evidence>
<comment type="caution">
    <text evidence="20">The sequence shown here is derived from an EMBL/GenBank/DDBJ whole genome shotgun (WGS) entry which is preliminary data.</text>
</comment>
<evidence type="ECO:0000256" key="13">
    <source>
        <dbReference type="ARBA" id="ARBA00023211"/>
    </source>
</evidence>
<keyword evidence="11 16" id="KW-0269">Exonuclease</keyword>
<dbReference type="GO" id="GO:0000723">
    <property type="term" value="P:telomere maintenance"/>
    <property type="evidence" value="ECO:0007669"/>
    <property type="project" value="TreeGrafter"/>
</dbReference>
<dbReference type="GO" id="GO:0035861">
    <property type="term" value="C:site of double-strand break"/>
    <property type="evidence" value="ECO:0007669"/>
    <property type="project" value="TreeGrafter"/>
</dbReference>
<dbReference type="GO" id="GO:0030145">
    <property type="term" value="F:manganese ion binding"/>
    <property type="evidence" value="ECO:0007669"/>
    <property type="project" value="InterPro"/>
</dbReference>
<keyword evidence="9 16" id="KW-0227">DNA damage</keyword>
<proteinExistence type="inferred from homology"/>
<dbReference type="AlphaFoldDB" id="A0A9P6WQ28"/>
<dbReference type="GO" id="GO:0042138">
    <property type="term" value="P:meiotic DNA double-strand break formation"/>
    <property type="evidence" value="ECO:0007669"/>
    <property type="project" value="TreeGrafter"/>
</dbReference>
<feature type="compositionally biased region" description="Basic and acidic residues" evidence="17">
    <location>
        <begin position="1130"/>
        <end position="1162"/>
    </location>
</feature>
<comment type="similarity">
    <text evidence="4 16">Belongs to the MRE11/RAD32 family.</text>
</comment>
<evidence type="ECO:0000256" key="10">
    <source>
        <dbReference type="ARBA" id="ARBA00022801"/>
    </source>
</evidence>
<dbReference type="InterPro" id="IPR003701">
    <property type="entry name" value="Mre11"/>
</dbReference>
<dbReference type="GO" id="GO:0008296">
    <property type="term" value="F:3'-5'-DNA exonuclease activity"/>
    <property type="evidence" value="ECO:0007669"/>
    <property type="project" value="InterPro"/>
</dbReference>
<dbReference type="CDD" id="cd00840">
    <property type="entry name" value="MPP_Mre11_N"/>
    <property type="match status" value="1"/>
</dbReference>
<dbReference type="GO" id="GO:0097552">
    <property type="term" value="P:mitochondrial double-strand break repair via homologous recombination"/>
    <property type="evidence" value="ECO:0007669"/>
    <property type="project" value="TreeGrafter"/>
</dbReference>
<evidence type="ECO:0000256" key="5">
    <source>
        <dbReference type="ARBA" id="ARBA00022454"/>
    </source>
</evidence>
<dbReference type="InterPro" id="IPR038487">
    <property type="entry name" value="Mre11_capping_dom"/>
</dbReference>
<evidence type="ECO:0000256" key="2">
    <source>
        <dbReference type="ARBA" id="ARBA00004123"/>
    </source>
</evidence>
<keyword evidence="7" id="KW-0479">Metal-binding</keyword>